<name>A0A560CK24_AZOBR</name>
<accession>A0A560CK24</accession>
<dbReference type="Gene3D" id="3.30.420.10">
    <property type="entry name" value="Ribonuclease H-like superfamily/Ribonuclease H"/>
    <property type="match status" value="1"/>
</dbReference>
<sequence>MHHDSLLCVDTETMPDRQILPANWPAEKFPPPRCHQIVAISFVEAAINRTSGVEHHRVTERRLGSDLGYDEERLIHGFWSHFARTLPRVTWKGHGFDLPMLRPRAMTYGVIIPAWFQRGDKWTGHTQRYQPDFRCDLLEQIADYGAAQRIDLQAIVDLIRLPGKIGGHGSEVAGMLARGKLGKGWAYRESDVLMLYTAYVRWALLTGRTDLAGHNTSNDSLAECLVRKRASRAHLDDFPGQVTGITPAITDAGADCRSAASRKRERHLTRATHNVQKLSNPSWVRQEGTRES</sequence>
<gene>
    <name evidence="3" type="ORF">FBZ83_104429</name>
</gene>
<keyword evidence="3" id="KW-0378">Hydrolase</keyword>
<comment type="caution">
    <text evidence="3">The sequence shown here is derived from an EMBL/GenBank/DDBJ whole genome shotgun (WGS) entry which is preliminary data.</text>
</comment>
<feature type="region of interest" description="Disordered" evidence="1">
    <location>
        <begin position="266"/>
        <end position="292"/>
    </location>
</feature>
<dbReference type="GO" id="GO:0004527">
    <property type="term" value="F:exonuclease activity"/>
    <property type="evidence" value="ECO:0007669"/>
    <property type="project" value="UniProtKB-KW"/>
</dbReference>
<evidence type="ECO:0000259" key="2">
    <source>
        <dbReference type="Pfam" id="PF10108"/>
    </source>
</evidence>
<dbReference type="InterPro" id="IPR036397">
    <property type="entry name" value="RNaseH_sf"/>
</dbReference>
<dbReference type="Proteomes" id="UP000318529">
    <property type="component" value="Unassembled WGS sequence"/>
</dbReference>
<keyword evidence="3" id="KW-0269">Exonuclease</keyword>
<evidence type="ECO:0000313" key="4">
    <source>
        <dbReference type="Proteomes" id="UP000318529"/>
    </source>
</evidence>
<reference evidence="3 4" key="1">
    <citation type="submission" date="2019-06" db="EMBL/GenBank/DDBJ databases">
        <title>Genomic Encyclopedia of Type Strains, Phase IV (KMG-V): Genome sequencing to study the core and pangenomes of soil and plant-associated prokaryotes.</title>
        <authorList>
            <person name="Whitman W."/>
        </authorList>
    </citation>
    <scope>NUCLEOTIDE SEQUENCE [LARGE SCALE GENOMIC DNA]</scope>
    <source>
        <strain evidence="3 4">BR 11650</strain>
    </source>
</reference>
<dbReference type="GO" id="GO:0003676">
    <property type="term" value="F:nucleic acid binding"/>
    <property type="evidence" value="ECO:0007669"/>
    <property type="project" value="InterPro"/>
</dbReference>
<dbReference type="InterPro" id="IPR019288">
    <property type="entry name" value="3'-5'_exonuclease_PolB-like"/>
</dbReference>
<dbReference type="RefSeq" id="WP_145682497.1">
    <property type="nucleotide sequence ID" value="NZ_VITH01000004.1"/>
</dbReference>
<evidence type="ECO:0000313" key="3">
    <source>
        <dbReference type="EMBL" id="TWA85157.1"/>
    </source>
</evidence>
<dbReference type="SUPFAM" id="SSF53098">
    <property type="entry name" value="Ribonuclease H-like"/>
    <property type="match status" value="1"/>
</dbReference>
<feature type="compositionally biased region" description="Polar residues" evidence="1">
    <location>
        <begin position="271"/>
        <end position="283"/>
    </location>
</feature>
<dbReference type="Pfam" id="PF10108">
    <property type="entry name" value="DNA_pol_B_exo2"/>
    <property type="match status" value="1"/>
</dbReference>
<dbReference type="InterPro" id="IPR012337">
    <property type="entry name" value="RNaseH-like_sf"/>
</dbReference>
<evidence type="ECO:0000256" key="1">
    <source>
        <dbReference type="SAM" id="MobiDB-lite"/>
    </source>
</evidence>
<feature type="domain" description="Predicted 3'-5' exonuclease PolB-like" evidence="2">
    <location>
        <begin position="28"/>
        <end position="239"/>
    </location>
</feature>
<dbReference type="EMBL" id="VITH01000004">
    <property type="protein sequence ID" value="TWA85157.1"/>
    <property type="molecule type" value="Genomic_DNA"/>
</dbReference>
<dbReference type="AlphaFoldDB" id="A0A560CK24"/>
<protein>
    <submittedName>
        <fullName evidence="3">Putative 3'-5' exonuclease similar to PolB exonuclease domain</fullName>
    </submittedName>
</protein>
<organism evidence="3 4">
    <name type="scientific">Azospirillum brasilense</name>
    <dbReference type="NCBI Taxonomy" id="192"/>
    <lineage>
        <taxon>Bacteria</taxon>
        <taxon>Pseudomonadati</taxon>
        <taxon>Pseudomonadota</taxon>
        <taxon>Alphaproteobacteria</taxon>
        <taxon>Rhodospirillales</taxon>
        <taxon>Azospirillaceae</taxon>
        <taxon>Azospirillum</taxon>
    </lineage>
</organism>
<keyword evidence="3" id="KW-0540">Nuclease</keyword>
<proteinExistence type="predicted"/>